<evidence type="ECO:0000259" key="10">
    <source>
        <dbReference type="Pfam" id="PF04262"/>
    </source>
</evidence>
<dbReference type="Proteomes" id="UP000277294">
    <property type="component" value="Unassembled WGS sequence"/>
</dbReference>
<evidence type="ECO:0000256" key="4">
    <source>
        <dbReference type="ARBA" id="ARBA00022684"/>
    </source>
</evidence>
<name>A0A3P4B6G1_9BURK</name>
<evidence type="ECO:0000313" key="12">
    <source>
        <dbReference type="Proteomes" id="UP000277294"/>
    </source>
</evidence>
<dbReference type="GO" id="GO:0005524">
    <property type="term" value="F:ATP binding"/>
    <property type="evidence" value="ECO:0007669"/>
    <property type="project" value="UniProtKB-KW"/>
</dbReference>
<keyword evidence="3 8" id="KW-0436">Ligase</keyword>
<evidence type="ECO:0000256" key="6">
    <source>
        <dbReference type="ARBA" id="ARBA00022840"/>
    </source>
</evidence>
<reference evidence="11 12" key="1">
    <citation type="submission" date="2018-10" db="EMBL/GenBank/DDBJ databases">
        <authorList>
            <person name="Criscuolo A."/>
        </authorList>
    </citation>
    <scope>NUCLEOTIDE SEQUENCE [LARGE SCALE GENOMIC DNA]</scope>
    <source>
        <strain evidence="11">DnA1</strain>
    </source>
</reference>
<evidence type="ECO:0000256" key="2">
    <source>
        <dbReference type="ARBA" id="ARBA00008772"/>
    </source>
</evidence>
<dbReference type="InterPro" id="IPR014746">
    <property type="entry name" value="Gln_synth/guanido_kin_cat_dom"/>
</dbReference>
<keyword evidence="6 8" id="KW-0067">ATP-binding</keyword>
<feature type="domain" description="Glutamate--cysteine ligase" evidence="10">
    <location>
        <begin position="57"/>
        <end position="416"/>
    </location>
</feature>
<evidence type="ECO:0000256" key="5">
    <source>
        <dbReference type="ARBA" id="ARBA00022741"/>
    </source>
</evidence>
<dbReference type="EMBL" id="UWPJ01000023">
    <property type="protein sequence ID" value="VCU70765.1"/>
    <property type="molecule type" value="Genomic_DNA"/>
</dbReference>
<dbReference type="GO" id="GO:0006750">
    <property type="term" value="P:glutathione biosynthetic process"/>
    <property type="evidence" value="ECO:0007669"/>
    <property type="project" value="UniProtKB-UniRule"/>
</dbReference>
<dbReference type="InterPro" id="IPR007370">
    <property type="entry name" value="Glu_cys_ligase"/>
</dbReference>
<dbReference type="SUPFAM" id="SSF55931">
    <property type="entry name" value="Glutamine synthetase/guanido kinase"/>
    <property type="match status" value="1"/>
</dbReference>
<dbReference type="HAMAP" id="MF_00578">
    <property type="entry name" value="Glu_cys_ligase"/>
    <property type="match status" value="1"/>
</dbReference>
<evidence type="ECO:0000256" key="1">
    <source>
        <dbReference type="ARBA" id="ARBA00005006"/>
    </source>
</evidence>
<dbReference type="Pfam" id="PF04262">
    <property type="entry name" value="Glu_cys_ligase"/>
    <property type="match status" value="1"/>
</dbReference>
<dbReference type="Gene3D" id="3.30.590.20">
    <property type="match status" value="1"/>
</dbReference>
<organism evidence="11 12">
    <name type="scientific">Pigmentiphaga humi</name>
    <dbReference type="NCBI Taxonomy" id="2478468"/>
    <lineage>
        <taxon>Bacteria</taxon>
        <taxon>Pseudomonadati</taxon>
        <taxon>Pseudomonadota</taxon>
        <taxon>Betaproteobacteria</taxon>
        <taxon>Burkholderiales</taxon>
        <taxon>Alcaligenaceae</taxon>
        <taxon>Pigmentiphaga</taxon>
    </lineage>
</organism>
<evidence type="ECO:0000313" key="11">
    <source>
        <dbReference type="EMBL" id="VCU70765.1"/>
    </source>
</evidence>
<dbReference type="PANTHER" id="PTHR38761:SF1">
    <property type="entry name" value="GLUTAMATE--CYSTEINE LIGASE"/>
    <property type="match status" value="1"/>
</dbReference>
<sequence length="575" mass="64073">MAPGQPMGSPRGVTLRRQGRLVRERHNWDINTPTRVRAGAPRESRISVSDLLDRRLALLDQPEHRALLAKRLHGIERESLRVDADGRLALTPHPAGLGSALTHTSITTDYSEALIELITGTHASHESLLDELRGIHRFVYGELDGELLWNQSMPCGLPPEPEIPIAWFGTSNIGMLKHVYRRGLAYRYGKAMQCIAGIHFNFSFADALWPLLADAGEPAGLSAKDRQSAKYVALIRNFNRYSWLLMYLFGASPALVESFLQGRPHELERMGEDTLYLPYATSLRMSDLGYQNKAQASLKPCYNDLSTYVERLYEAVSTPWPEYEKIGTIHGGEWVQLNTNVLQIENEYYSSIRPKRVASSGERPLRALAERGVQYVEVRCMDINPFLPVGIDESTSRFLDAFLLYCALEDSPLFAGGGHCTLSANNFLTVVKQGREPGLRLNREGTEIGLREWADELLDAIGRCAGLLDRVHGEAGYTEAVAAQRAKVEDPARTPSAQVLAGLRDSGLSFQEFMFDLSRKHADAFRSEPCAPAQQEAFRRAAAASLEQQRELERVQTGDFGEFVAAYQAGLLGRQ</sequence>
<keyword evidence="5 8" id="KW-0547">Nucleotide-binding</keyword>
<evidence type="ECO:0000256" key="8">
    <source>
        <dbReference type="HAMAP-Rule" id="MF_00578"/>
    </source>
</evidence>
<comment type="catalytic activity">
    <reaction evidence="7 8 9">
        <text>L-cysteine + L-glutamate + ATP = gamma-L-glutamyl-L-cysteine + ADP + phosphate + H(+)</text>
        <dbReference type="Rhea" id="RHEA:13285"/>
        <dbReference type="ChEBI" id="CHEBI:15378"/>
        <dbReference type="ChEBI" id="CHEBI:29985"/>
        <dbReference type="ChEBI" id="CHEBI:30616"/>
        <dbReference type="ChEBI" id="CHEBI:35235"/>
        <dbReference type="ChEBI" id="CHEBI:43474"/>
        <dbReference type="ChEBI" id="CHEBI:58173"/>
        <dbReference type="ChEBI" id="CHEBI:456216"/>
        <dbReference type="EC" id="6.3.2.2"/>
    </reaction>
</comment>
<dbReference type="GO" id="GO:0005829">
    <property type="term" value="C:cytosol"/>
    <property type="evidence" value="ECO:0007669"/>
    <property type="project" value="TreeGrafter"/>
</dbReference>
<dbReference type="PANTHER" id="PTHR38761">
    <property type="entry name" value="GLUTAMATE--CYSTEINE LIGASE"/>
    <property type="match status" value="1"/>
</dbReference>
<keyword evidence="12" id="KW-1185">Reference proteome</keyword>
<dbReference type="EC" id="6.3.2.2" evidence="8"/>
<comment type="pathway">
    <text evidence="1 8 9">Sulfur metabolism; glutathione biosynthesis; glutathione from L-cysteine and L-glutamate: step 1/2.</text>
</comment>
<accession>A0A3P4B6G1</accession>
<dbReference type="NCBIfam" id="TIGR01434">
    <property type="entry name" value="glu_cys_ligase"/>
    <property type="match status" value="1"/>
</dbReference>
<dbReference type="GO" id="GO:0004357">
    <property type="term" value="F:glutamate-cysteine ligase activity"/>
    <property type="evidence" value="ECO:0007669"/>
    <property type="project" value="UniProtKB-UniRule"/>
</dbReference>
<dbReference type="InterPro" id="IPR006334">
    <property type="entry name" value="Glut_cys_ligase"/>
</dbReference>
<dbReference type="UniPathway" id="UPA00142">
    <property type="reaction ID" value="UER00209"/>
</dbReference>
<protein>
    <recommendedName>
        <fullName evidence="8">Glutamate--cysteine ligase</fullName>
        <ecNumber evidence="8">6.3.2.2</ecNumber>
    </recommendedName>
    <alternativeName>
        <fullName evidence="8">Gamma-ECS</fullName>
        <shortName evidence="8">GCS</shortName>
    </alternativeName>
    <alternativeName>
        <fullName evidence="8">Gamma-glutamylcysteine synthetase</fullName>
    </alternativeName>
</protein>
<proteinExistence type="inferred from homology"/>
<comment type="similarity">
    <text evidence="2 8">Belongs to the glutamate--cysteine ligase type 1 family. Type 1 subfamily.</text>
</comment>
<evidence type="ECO:0000256" key="9">
    <source>
        <dbReference type="RuleBase" id="RU004391"/>
    </source>
</evidence>
<dbReference type="AlphaFoldDB" id="A0A3P4B6G1"/>
<evidence type="ECO:0000256" key="7">
    <source>
        <dbReference type="ARBA" id="ARBA00048819"/>
    </source>
</evidence>
<dbReference type="GO" id="GO:0046872">
    <property type="term" value="F:metal ion binding"/>
    <property type="evidence" value="ECO:0007669"/>
    <property type="project" value="TreeGrafter"/>
</dbReference>
<keyword evidence="4 8" id="KW-0317">Glutathione biosynthesis</keyword>
<evidence type="ECO:0000256" key="3">
    <source>
        <dbReference type="ARBA" id="ARBA00022598"/>
    </source>
</evidence>
<gene>
    <name evidence="8 11" type="primary">gshA</name>
    <name evidence="11" type="ORF">PIGHUM_02841</name>
</gene>